<reference evidence="1 2" key="2">
    <citation type="journal article" date="2022" name="Mol. Ecol. Resour.">
        <title>The genomes of chicory, endive, great burdock and yacon provide insights into Asteraceae paleo-polyploidization history and plant inulin production.</title>
        <authorList>
            <person name="Fan W."/>
            <person name="Wang S."/>
            <person name="Wang H."/>
            <person name="Wang A."/>
            <person name="Jiang F."/>
            <person name="Liu H."/>
            <person name="Zhao H."/>
            <person name="Xu D."/>
            <person name="Zhang Y."/>
        </authorList>
    </citation>
    <scope>NUCLEOTIDE SEQUENCE [LARGE SCALE GENOMIC DNA]</scope>
    <source>
        <strain evidence="2">cv. Niubang</strain>
    </source>
</reference>
<comment type="caution">
    <text evidence="1">The sequence shown here is derived from an EMBL/GenBank/DDBJ whole genome shotgun (WGS) entry which is preliminary data.</text>
</comment>
<evidence type="ECO:0000313" key="1">
    <source>
        <dbReference type="EMBL" id="KAI3747543.1"/>
    </source>
</evidence>
<gene>
    <name evidence="1" type="ORF">L6452_10022</name>
</gene>
<dbReference type="EMBL" id="CM042049">
    <property type="protein sequence ID" value="KAI3747543.1"/>
    <property type="molecule type" value="Genomic_DNA"/>
</dbReference>
<protein>
    <submittedName>
        <fullName evidence="1">Uncharacterized protein</fullName>
    </submittedName>
</protein>
<dbReference type="Proteomes" id="UP001055879">
    <property type="component" value="Linkage Group LG03"/>
</dbReference>
<accession>A0ACB9DMH1</accession>
<reference evidence="2" key="1">
    <citation type="journal article" date="2022" name="Mol. Ecol. Resour.">
        <title>The genomes of chicory, endive, great burdock and yacon provide insights into Asteraceae palaeo-polyploidization history and plant inulin production.</title>
        <authorList>
            <person name="Fan W."/>
            <person name="Wang S."/>
            <person name="Wang H."/>
            <person name="Wang A."/>
            <person name="Jiang F."/>
            <person name="Liu H."/>
            <person name="Zhao H."/>
            <person name="Xu D."/>
            <person name="Zhang Y."/>
        </authorList>
    </citation>
    <scope>NUCLEOTIDE SEQUENCE [LARGE SCALE GENOMIC DNA]</scope>
    <source>
        <strain evidence="2">cv. Niubang</strain>
    </source>
</reference>
<proteinExistence type="predicted"/>
<sequence length="104" mass="12055">MDDLKVEAVLLLNQIQLGFNSLSFSCGKPWPLSESKFELFLIIWPPEIFRLSPGLRDYAVLILPWMSEASIRIINHVSEVLKKGDNRLLNGGLPYEQQHYYYTE</sequence>
<name>A0ACB9DMH1_ARCLA</name>
<keyword evidence="2" id="KW-1185">Reference proteome</keyword>
<evidence type="ECO:0000313" key="2">
    <source>
        <dbReference type="Proteomes" id="UP001055879"/>
    </source>
</evidence>
<organism evidence="1 2">
    <name type="scientific">Arctium lappa</name>
    <name type="common">Greater burdock</name>
    <name type="synonym">Lappa major</name>
    <dbReference type="NCBI Taxonomy" id="4217"/>
    <lineage>
        <taxon>Eukaryota</taxon>
        <taxon>Viridiplantae</taxon>
        <taxon>Streptophyta</taxon>
        <taxon>Embryophyta</taxon>
        <taxon>Tracheophyta</taxon>
        <taxon>Spermatophyta</taxon>
        <taxon>Magnoliopsida</taxon>
        <taxon>eudicotyledons</taxon>
        <taxon>Gunneridae</taxon>
        <taxon>Pentapetalae</taxon>
        <taxon>asterids</taxon>
        <taxon>campanulids</taxon>
        <taxon>Asterales</taxon>
        <taxon>Asteraceae</taxon>
        <taxon>Carduoideae</taxon>
        <taxon>Cardueae</taxon>
        <taxon>Arctiinae</taxon>
        <taxon>Arctium</taxon>
    </lineage>
</organism>